<dbReference type="PANTHER" id="PTHR43281">
    <property type="entry name" value="FARNESYL DIPHOSPHATE SYNTHASE"/>
    <property type="match status" value="1"/>
</dbReference>
<dbReference type="GO" id="GO:0046872">
    <property type="term" value="F:metal ion binding"/>
    <property type="evidence" value="ECO:0007669"/>
    <property type="project" value="UniProtKB-KW"/>
</dbReference>
<evidence type="ECO:0000256" key="1">
    <source>
        <dbReference type="ARBA" id="ARBA00001946"/>
    </source>
</evidence>
<evidence type="ECO:0000256" key="4">
    <source>
        <dbReference type="ARBA" id="ARBA00022723"/>
    </source>
</evidence>
<evidence type="ECO:0000313" key="10">
    <source>
        <dbReference type="EMBL" id="MBM7852885.1"/>
    </source>
</evidence>
<dbReference type="InterPro" id="IPR033749">
    <property type="entry name" value="Polyprenyl_synt_CS"/>
</dbReference>
<protein>
    <recommendedName>
        <fullName evidence="7">Probable farnesyl diphosphate synthase</fullName>
    </recommendedName>
</protein>
<dbReference type="SUPFAM" id="SSF48576">
    <property type="entry name" value="Terpenoid synthases"/>
    <property type="match status" value="1"/>
</dbReference>
<comment type="similarity">
    <text evidence="2 8">Belongs to the FPP/GGPP synthase family.</text>
</comment>
<evidence type="ECO:0000256" key="6">
    <source>
        <dbReference type="ARBA" id="ARBA00023229"/>
    </source>
</evidence>
<evidence type="ECO:0000313" key="12">
    <source>
        <dbReference type="Proteomes" id="UP001143400"/>
    </source>
</evidence>
<dbReference type="InterPro" id="IPR000092">
    <property type="entry name" value="Polyprenyl_synt"/>
</dbReference>
<comment type="cofactor">
    <cofactor evidence="1">
        <name>Mg(2+)</name>
        <dbReference type="ChEBI" id="CHEBI:18420"/>
    </cofactor>
</comment>
<dbReference type="RefSeq" id="WP_204951332.1">
    <property type="nucleotide sequence ID" value="NZ_BSFF01000003.1"/>
</dbReference>
<dbReference type="NCBIfam" id="NF045485">
    <property type="entry name" value="FPPsyn"/>
    <property type="match status" value="1"/>
</dbReference>
<evidence type="ECO:0000256" key="8">
    <source>
        <dbReference type="RuleBase" id="RU004466"/>
    </source>
</evidence>
<accession>A0A9W6IWX9</accession>
<evidence type="ECO:0000256" key="3">
    <source>
        <dbReference type="ARBA" id="ARBA00022679"/>
    </source>
</evidence>
<comment type="caution">
    <text evidence="9">The sequence shown here is derived from an EMBL/GenBank/DDBJ whole genome shotgun (WGS) entry which is preliminary data.</text>
</comment>
<dbReference type="GO" id="GO:0005737">
    <property type="term" value="C:cytoplasm"/>
    <property type="evidence" value="ECO:0007669"/>
    <property type="project" value="UniProtKB-ARBA"/>
</dbReference>
<dbReference type="PANTHER" id="PTHR43281:SF1">
    <property type="entry name" value="FARNESYL DIPHOSPHATE SYNTHASE"/>
    <property type="match status" value="1"/>
</dbReference>
<evidence type="ECO:0000313" key="11">
    <source>
        <dbReference type="Proteomes" id="UP000758856"/>
    </source>
</evidence>
<dbReference type="CDD" id="cd00685">
    <property type="entry name" value="Trans_IPPS_HT"/>
    <property type="match status" value="1"/>
</dbReference>
<gene>
    <name evidence="9" type="ORF">GCM10008170_31130</name>
    <name evidence="10" type="ORF">JOD31_003127</name>
</gene>
<dbReference type="FunFam" id="1.10.600.10:FF:000001">
    <property type="entry name" value="Geranylgeranyl diphosphate synthase"/>
    <property type="match status" value="1"/>
</dbReference>
<evidence type="ECO:0000256" key="5">
    <source>
        <dbReference type="ARBA" id="ARBA00022842"/>
    </source>
</evidence>
<evidence type="ECO:0000256" key="2">
    <source>
        <dbReference type="ARBA" id="ARBA00006706"/>
    </source>
</evidence>
<dbReference type="Pfam" id="PF00348">
    <property type="entry name" value="polyprenyl_synt"/>
    <property type="match status" value="1"/>
</dbReference>
<dbReference type="PROSITE" id="PS00444">
    <property type="entry name" value="POLYPRENYL_SYNTHASE_2"/>
    <property type="match status" value="1"/>
</dbReference>
<keyword evidence="6" id="KW-0414">Isoprene biosynthesis</keyword>
<dbReference type="GO" id="GO:0016114">
    <property type="term" value="P:terpenoid biosynthetic process"/>
    <property type="evidence" value="ECO:0007669"/>
    <property type="project" value="UniProtKB-ARBA"/>
</dbReference>
<keyword evidence="3 8" id="KW-0808">Transferase</keyword>
<reference evidence="9" key="3">
    <citation type="submission" date="2023-01" db="EMBL/GenBank/DDBJ databases">
        <authorList>
            <person name="Sun Q."/>
            <person name="Evtushenko L."/>
        </authorList>
    </citation>
    <scope>NUCLEOTIDE SEQUENCE</scope>
    <source>
        <strain evidence="9">VKM B-1606</strain>
    </source>
</reference>
<name>A0A9W6IWX9_9HYPH</name>
<dbReference type="Gene3D" id="1.10.600.10">
    <property type="entry name" value="Farnesyl Diphosphate Synthase"/>
    <property type="match status" value="1"/>
</dbReference>
<dbReference type="SFLD" id="SFLDG01017">
    <property type="entry name" value="Polyprenyl_Transferase_Like"/>
    <property type="match status" value="1"/>
</dbReference>
<dbReference type="InterPro" id="IPR053378">
    <property type="entry name" value="Prenyl_diphosphate_synthase"/>
</dbReference>
<dbReference type="PROSITE" id="PS00723">
    <property type="entry name" value="POLYPRENYL_SYNTHASE_1"/>
    <property type="match status" value="1"/>
</dbReference>
<reference evidence="9" key="1">
    <citation type="journal article" date="2014" name="Int. J. Syst. Evol. Microbiol.">
        <title>Complete genome sequence of Corynebacterium casei LMG S-19264T (=DSM 44701T), isolated from a smear-ripened cheese.</title>
        <authorList>
            <consortium name="US DOE Joint Genome Institute (JGI-PGF)"/>
            <person name="Walter F."/>
            <person name="Albersmeier A."/>
            <person name="Kalinowski J."/>
            <person name="Ruckert C."/>
        </authorList>
    </citation>
    <scope>NUCLEOTIDE SEQUENCE</scope>
    <source>
        <strain evidence="9">VKM B-1606</strain>
    </source>
</reference>
<dbReference type="EMBL" id="JAFBCY010000003">
    <property type="protein sequence ID" value="MBM7852885.1"/>
    <property type="molecule type" value="Genomic_DNA"/>
</dbReference>
<reference evidence="10 11" key="2">
    <citation type="submission" date="2021-01" db="EMBL/GenBank/DDBJ databases">
        <title>Genomic Encyclopedia of Type Strains, Phase IV (KMG-IV): sequencing the most valuable type-strain genomes for metagenomic binning, comparative biology and taxonomic classification.</title>
        <authorList>
            <person name="Goeker M."/>
        </authorList>
    </citation>
    <scope>NUCLEOTIDE SEQUENCE [LARGE SCALE GENOMIC DNA]</scope>
    <source>
        <strain evidence="10 11">DSM 6130</strain>
    </source>
</reference>
<dbReference type="Proteomes" id="UP000758856">
    <property type="component" value="Unassembled WGS sequence"/>
</dbReference>
<evidence type="ECO:0000256" key="7">
    <source>
        <dbReference type="ARBA" id="ARBA00069024"/>
    </source>
</evidence>
<dbReference type="InterPro" id="IPR008949">
    <property type="entry name" value="Isoprenoid_synthase_dom_sf"/>
</dbReference>
<keyword evidence="11" id="KW-1185">Reference proteome</keyword>
<keyword evidence="5" id="KW-0460">Magnesium</keyword>
<proteinExistence type="inferred from homology"/>
<evidence type="ECO:0000313" key="9">
    <source>
        <dbReference type="EMBL" id="GLK57094.1"/>
    </source>
</evidence>
<dbReference type="EMBL" id="BSFF01000003">
    <property type="protein sequence ID" value="GLK57094.1"/>
    <property type="molecule type" value="Genomic_DNA"/>
</dbReference>
<dbReference type="AlphaFoldDB" id="A0A9W6IWX9"/>
<dbReference type="Proteomes" id="UP001143400">
    <property type="component" value="Unassembled WGS sequence"/>
</dbReference>
<dbReference type="SFLD" id="SFLDS00005">
    <property type="entry name" value="Isoprenoid_Synthase_Type_I"/>
    <property type="match status" value="1"/>
</dbReference>
<sequence length="308" mass="31750">MTDASFDHRLAAVAAAVETALDALLTSEPEAGESARPARLVDAMRHAMLGGGKRLRPALGLAAAELFDVPPERALRACLAVECVHGYSLIHDDLPAMDDDDLRRGRPTVHRAFDEATAILAGDALLTLAFDVLSDPRVDPDPAARIALVRILARAAGFGGMVGGQMLDLAAEGRFSAAREAHDEAAVARIQAMKTGALIAAPIQMAAALGRADEADRAALGVYAHALGAAFQIADDLLDAEGAAETVGKATGKDAAAGKATLVDLLGRDGARARLETLTAQAIAAIAPFGARAEGLSSAARFVADRRV</sequence>
<keyword evidence="4" id="KW-0479">Metal-binding</keyword>
<dbReference type="GO" id="GO:0004659">
    <property type="term" value="F:prenyltransferase activity"/>
    <property type="evidence" value="ECO:0007669"/>
    <property type="project" value="InterPro"/>
</dbReference>
<organism evidence="9 12">
    <name type="scientific">Methylopila capsulata</name>
    <dbReference type="NCBI Taxonomy" id="61654"/>
    <lineage>
        <taxon>Bacteria</taxon>
        <taxon>Pseudomonadati</taxon>
        <taxon>Pseudomonadota</taxon>
        <taxon>Alphaproteobacteria</taxon>
        <taxon>Hyphomicrobiales</taxon>
        <taxon>Methylopilaceae</taxon>
        <taxon>Methylopila</taxon>
    </lineage>
</organism>